<dbReference type="SUPFAM" id="SSF54506">
    <property type="entry name" value="Diaminopimelate epimerase-like"/>
    <property type="match status" value="1"/>
</dbReference>
<dbReference type="STRING" id="407821.A0A087TDM9"/>
<protein>
    <submittedName>
        <fullName evidence="3">Phenazine biosynthesis-like domain-containing protein 1</fullName>
    </submittedName>
</protein>
<evidence type="ECO:0000313" key="4">
    <source>
        <dbReference type="Proteomes" id="UP000054359"/>
    </source>
</evidence>
<dbReference type="GO" id="GO:0016853">
    <property type="term" value="F:isomerase activity"/>
    <property type="evidence" value="ECO:0007669"/>
    <property type="project" value="UniProtKB-KW"/>
</dbReference>
<feature type="non-terminal residue" evidence="3">
    <location>
        <position position="140"/>
    </location>
</feature>
<dbReference type="PANTHER" id="PTHR13774">
    <property type="entry name" value="PHENAZINE BIOSYNTHESIS PROTEIN"/>
    <property type="match status" value="1"/>
</dbReference>
<comment type="similarity">
    <text evidence="1">Belongs to the PhzF family.</text>
</comment>
<evidence type="ECO:0000313" key="3">
    <source>
        <dbReference type="EMBL" id="KFM63218.1"/>
    </source>
</evidence>
<evidence type="ECO:0000256" key="1">
    <source>
        <dbReference type="ARBA" id="ARBA00008270"/>
    </source>
</evidence>
<dbReference type="AlphaFoldDB" id="A0A087TDM9"/>
<reference evidence="3 4" key="1">
    <citation type="submission" date="2013-11" db="EMBL/GenBank/DDBJ databases">
        <title>Genome sequencing of Stegodyphus mimosarum.</title>
        <authorList>
            <person name="Bechsgaard J."/>
        </authorList>
    </citation>
    <scope>NUCLEOTIDE SEQUENCE [LARGE SCALE GENOMIC DNA]</scope>
</reference>
<dbReference type="PANTHER" id="PTHR13774:SF17">
    <property type="entry name" value="PHENAZINE BIOSYNTHESIS-LIKE DOMAIN-CONTAINING PROTEIN"/>
    <property type="match status" value="1"/>
</dbReference>
<proteinExistence type="inferred from homology"/>
<dbReference type="Proteomes" id="UP000054359">
    <property type="component" value="Unassembled WGS sequence"/>
</dbReference>
<accession>A0A087TDM9</accession>
<dbReference type="Pfam" id="PF02567">
    <property type="entry name" value="PhzC-PhzF"/>
    <property type="match status" value="1"/>
</dbReference>
<gene>
    <name evidence="3" type="ORF">X975_24024</name>
</gene>
<dbReference type="EMBL" id="KK114744">
    <property type="protein sequence ID" value="KFM63218.1"/>
    <property type="molecule type" value="Genomic_DNA"/>
</dbReference>
<name>A0A087TDM9_STEMI</name>
<dbReference type="GO" id="GO:0005737">
    <property type="term" value="C:cytoplasm"/>
    <property type="evidence" value="ECO:0007669"/>
    <property type="project" value="TreeGrafter"/>
</dbReference>
<dbReference type="InterPro" id="IPR003719">
    <property type="entry name" value="Phenazine_PhzF-like"/>
</dbReference>
<dbReference type="Gene3D" id="3.10.310.10">
    <property type="entry name" value="Diaminopimelate Epimerase, Chain A, domain 1"/>
    <property type="match status" value="1"/>
</dbReference>
<sequence length="140" mass="15350">MANKNKSKGIKLDFFIVEAFANEAFKGNSAAVCLIPHGQGVSNSKKQQIASELNQPTTAFVSVIDEKETFQDAKQFSLQWYSPTSESPLCGHGTLASAAVLFSIYNNCSETLNFETARGKLTAKWFHNGKVQLDLPAYEP</sequence>
<organism evidence="3 4">
    <name type="scientific">Stegodyphus mimosarum</name>
    <name type="common">African social velvet spider</name>
    <dbReference type="NCBI Taxonomy" id="407821"/>
    <lineage>
        <taxon>Eukaryota</taxon>
        <taxon>Metazoa</taxon>
        <taxon>Ecdysozoa</taxon>
        <taxon>Arthropoda</taxon>
        <taxon>Chelicerata</taxon>
        <taxon>Arachnida</taxon>
        <taxon>Araneae</taxon>
        <taxon>Araneomorphae</taxon>
        <taxon>Entelegynae</taxon>
        <taxon>Eresoidea</taxon>
        <taxon>Eresidae</taxon>
        <taxon>Stegodyphus</taxon>
    </lineage>
</organism>
<evidence type="ECO:0000256" key="2">
    <source>
        <dbReference type="ARBA" id="ARBA00023235"/>
    </source>
</evidence>
<dbReference type="OrthoDB" id="75169at2759"/>
<dbReference type="OMA" id="CSETLNF"/>
<keyword evidence="2" id="KW-0413">Isomerase</keyword>
<keyword evidence="4" id="KW-1185">Reference proteome</keyword>